<dbReference type="OrthoDB" id="6605218at2759"/>
<dbReference type="InterPro" id="IPR001250">
    <property type="entry name" value="Man6P_Isoase-1"/>
</dbReference>
<dbReference type="InterPro" id="IPR011051">
    <property type="entry name" value="RmlC_Cupin_sf"/>
</dbReference>
<gene>
    <name evidence="14" type="ORF">M501DRAFT_1003008</name>
</gene>
<name>A0A9P4VS74_9PEZI</name>
<feature type="binding site" evidence="12">
    <location>
        <position position="111"/>
    </location>
    <ligand>
        <name>Zn(2+)</name>
        <dbReference type="ChEBI" id="CHEBI:29105"/>
    </ligand>
</feature>
<dbReference type="Proteomes" id="UP000799429">
    <property type="component" value="Unassembled WGS sequence"/>
</dbReference>
<evidence type="ECO:0000256" key="12">
    <source>
        <dbReference type="PIRSR" id="PIRSR001480-2"/>
    </source>
</evidence>
<dbReference type="Gene3D" id="1.10.441.10">
    <property type="entry name" value="Phosphomannose Isomerase, domain 2"/>
    <property type="match status" value="1"/>
</dbReference>
<feature type="binding site" evidence="12">
    <location>
        <position position="262"/>
    </location>
    <ligand>
        <name>Zn(2+)</name>
        <dbReference type="ChEBI" id="CHEBI:29105"/>
    </ligand>
</feature>
<feature type="domain" description="Phosphomannose isomerase type I catalytic" evidence="13">
    <location>
        <begin position="6"/>
        <end position="153"/>
    </location>
</feature>
<keyword evidence="9" id="KW-0413">Isomerase</keyword>
<evidence type="ECO:0000259" key="13">
    <source>
        <dbReference type="Pfam" id="PF20511"/>
    </source>
</evidence>
<keyword evidence="8 12" id="KW-0862">Zinc</keyword>
<evidence type="ECO:0000256" key="8">
    <source>
        <dbReference type="ARBA" id="ARBA00022833"/>
    </source>
</evidence>
<dbReference type="PANTHER" id="PTHR10309">
    <property type="entry name" value="MANNOSE-6-PHOSPHATE ISOMERASE"/>
    <property type="match status" value="1"/>
</dbReference>
<comment type="cofactor">
    <cofactor evidence="12">
        <name>Zn(2+)</name>
        <dbReference type="ChEBI" id="CHEBI:29105"/>
    </cofactor>
    <text evidence="12">Binds 1 zinc ion per subunit.</text>
</comment>
<dbReference type="CDD" id="cd07011">
    <property type="entry name" value="cupin_PMI_type_I_N"/>
    <property type="match status" value="1"/>
</dbReference>
<comment type="catalytic activity">
    <reaction evidence="1">
        <text>D-mannose 6-phosphate = D-fructose 6-phosphate</text>
        <dbReference type="Rhea" id="RHEA:12356"/>
        <dbReference type="ChEBI" id="CHEBI:58735"/>
        <dbReference type="ChEBI" id="CHEBI:61527"/>
        <dbReference type="EC" id="5.3.1.8"/>
    </reaction>
</comment>
<dbReference type="GO" id="GO:0008270">
    <property type="term" value="F:zinc ion binding"/>
    <property type="evidence" value="ECO:0007669"/>
    <property type="project" value="InterPro"/>
</dbReference>
<feature type="binding site" evidence="12">
    <location>
        <position position="109"/>
    </location>
    <ligand>
        <name>Zn(2+)</name>
        <dbReference type="ChEBI" id="CHEBI:29105"/>
    </ligand>
</feature>
<dbReference type="Gene3D" id="2.60.120.10">
    <property type="entry name" value="Jelly Rolls"/>
    <property type="match status" value="2"/>
</dbReference>
<comment type="similarity">
    <text evidence="4">Belongs to the mannose-6-phosphate isomerase type 1 family.</text>
</comment>
<sequence length="407" mass="44671">MVEKVLQLKCGCNQYSWGRQGSGSAAARLCSKTPGTDFKIEEDKPYAELWMGTYPELPSRVLSTGEDLQDVLDRHSDELIGQNVIKKFGHTMLPFLPKVLSIAKALPLQLHPNKELASKLHEEDPSNFTDPNHKPEIALALTPFEAFVGFKPLAQIEPIFELESLKQFVPSDSSPFTDATLKKIVHTILSADGSTIADVQSALKSTPANSFKETDSYIPAMVARLQNQYDETDPGTLVALLTMNYMRLSAGEALYIPADGIHAYLSGDIIECMARSNNVLNTGFCPASDRNNVDTFISVLTFKPHNAQEALLGSTPFEKAKNGKARIYKPPLSEFNMLSITLGENETEEVQALGGPGILVVTDGKGEFEADGKTHDLEEGFVYFIGQGVETKFSSKEKLKTFLAFVE</sequence>
<dbReference type="GO" id="GO:0009298">
    <property type="term" value="P:GDP-mannose biosynthetic process"/>
    <property type="evidence" value="ECO:0007669"/>
    <property type="project" value="InterPro"/>
</dbReference>
<comment type="pathway">
    <text evidence="3">Nucleotide-sugar biosynthesis; GDP-alpha-D-mannose biosynthesis; alpha-D-mannose 1-phosphate from D-fructose 6-phosphate: step 1/2.</text>
</comment>
<dbReference type="InterPro" id="IPR046457">
    <property type="entry name" value="PMI_typeI_cat"/>
</dbReference>
<evidence type="ECO:0000256" key="5">
    <source>
        <dbReference type="ARBA" id="ARBA00011956"/>
    </source>
</evidence>
<comment type="function">
    <text evidence="2">Involved in the synthesis of the GDP-mannose and dolichol-phosphate-mannose required for a number of critical mannosyl transfer reactions.</text>
</comment>
<dbReference type="PIRSF" id="PIRSF001480">
    <property type="entry name" value="Mannose-6-phosphate_isomerase"/>
    <property type="match status" value="1"/>
</dbReference>
<dbReference type="SUPFAM" id="SSF51182">
    <property type="entry name" value="RmlC-like cupins"/>
    <property type="match status" value="1"/>
</dbReference>
<accession>A0A9P4VS74</accession>
<organism evidence="14 15">
    <name type="scientific">Patellaria atrata CBS 101060</name>
    <dbReference type="NCBI Taxonomy" id="1346257"/>
    <lineage>
        <taxon>Eukaryota</taxon>
        <taxon>Fungi</taxon>
        <taxon>Dikarya</taxon>
        <taxon>Ascomycota</taxon>
        <taxon>Pezizomycotina</taxon>
        <taxon>Dothideomycetes</taxon>
        <taxon>Dothideomycetes incertae sedis</taxon>
        <taxon>Patellariales</taxon>
        <taxon>Patellariaceae</taxon>
        <taxon>Patellaria</taxon>
    </lineage>
</organism>
<evidence type="ECO:0000313" key="14">
    <source>
        <dbReference type="EMBL" id="KAF2839577.1"/>
    </source>
</evidence>
<dbReference type="NCBIfam" id="TIGR00218">
    <property type="entry name" value="manA"/>
    <property type="match status" value="1"/>
</dbReference>
<evidence type="ECO:0000256" key="4">
    <source>
        <dbReference type="ARBA" id="ARBA00010772"/>
    </source>
</evidence>
<protein>
    <recommendedName>
        <fullName evidence="6">Mannose-6-phosphate isomerase</fullName>
        <ecNumber evidence="5">5.3.1.8</ecNumber>
    </recommendedName>
    <alternativeName>
        <fullName evidence="10">Phosphohexomutase</fullName>
    </alternativeName>
    <alternativeName>
        <fullName evidence="11">Phosphomannose isomerase</fullName>
    </alternativeName>
</protein>
<dbReference type="InterPro" id="IPR014710">
    <property type="entry name" value="RmlC-like_jellyroll"/>
</dbReference>
<evidence type="ECO:0000256" key="11">
    <source>
        <dbReference type="ARBA" id="ARBA00030762"/>
    </source>
</evidence>
<dbReference type="PANTHER" id="PTHR10309:SF4">
    <property type="entry name" value="MANNOSE-6-PHOSPHATE ISOMERASE"/>
    <property type="match status" value="1"/>
</dbReference>
<dbReference type="InterPro" id="IPR016305">
    <property type="entry name" value="Mannose-6-P_Isomerase"/>
</dbReference>
<evidence type="ECO:0000256" key="10">
    <source>
        <dbReference type="ARBA" id="ARBA00029741"/>
    </source>
</evidence>
<dbReference type="PRINTS" id="PR00714">
    <property type="entry name" value="MAN6PISMRASE"/>
</dbReference>
<dbReference type="EC" id="5.3.1.8" evidence="5"/>
<evidence type="ECO:0000256" key="6">
    <source>
        <dbReference type="ARBA" id="ARBA00018236"/>
    </source>
</evidence>
<dbReference type="AlphaFoldDB" id="A0A9P4VS74"/>
<comment type="caution">
    <text evidence="14">The sequence shown here is derived from an EMBL/GenBank/DDBJ whole genome shotgun (WGS) entry which is preliminary data.</text>
</comment>
<dbReference type="GO" id="GO:0005975">
    <property type="term" value="P:carbohydrate metabolic process"/>
    <property type="evidence" value="ECO:0007669"/>
    <property type="project" value="InterPro"/>
</dbReference>
<keyword evidence="7 12" id="KW-0479">Metal-binding</keyword>
<dbReference type="Pfam" id="PF20511">
    <property type="entry name" value="PMI_typeI_cat"/>
    <property type="match status" value="1"/>
</dbReference>
<dbReference type="GO" id="GO:0004476">
    <property type="term" value="F:mannose-6-phosphate isomerase activity"/>
    <property type="evidence" value="ECO:0007669"/>
    <property type="project" value="UniProtKB-EC"/>
</dbReference>
<feature type="binding site" evidence="12">
    <location>
        <position position="136"/>
    </location>
    <ligand>
        <name>Zn(2+)</name>
        <dbReference type="ChEBI" id="CHEBI:29105"/>
    </ligand>
</feature>
<evidence type="ECO:0000313" key="15">
    <source>
        <dbReference type="Proteomes" id="UP000799429"/>
    </source>
</evidence>
<proteinExistence type="inferred from homology"/>
<evidence type="ECO:0000256" key="3">
    <source>
        <dbReference type="ARBA" id="ARBA00004666"/>
    </source>
</evidence>
<evidence type="ECO:0000256" key="7">
    <source>
        <dbReference type="ARBA" id="ARBA00022723"/>
    </source>
</evidence>
<dbReference type="EMBL" id="MU006094">
    <property type="protein sequence ID" value="KAF2839577.1"/>
    <property type="molecule type" value="Genomic_DNA"/>
</dbReference>
<evidence type="ECO:0000256" key="9">
    <source>
        <dbReference type="ARBA" id="ARBA00023235"/>
    </source>
</evidence>
<keyword evidence="15" id="KW-1185">Reference proteome</keyword>
<evidence type="ECO:0000256" key="2">
    <source>
        <dbReference type="ARBA" id="ARBA00002564"/>
    </source>
</evidence>
<reference evidence="14" key="1">
    <citation type="journal article" date="2020" name="Stud. Mycol.">
        <title>101 Dothideomycetes genomes: a test case for predicting lifestyles and emergence of pathogens.</title>
        <authorList>
            <person name="Haridas S."/>
            <person name="Albert R."/>
            <person name="Binder M."/>
            <person name="Bloem J."/>
            <person name="Labutti K."/>
            <person name="Salamov A."/>
            <person name="Andreopoulos B."/>
            <person name="Baker S."/>
            <person name="Barry K."/>
            <person name="Bills G."/>
            <person name="Bluhm B."/>
            <person name="Cannon C."/>
            <person name="Castanera R."/>
            <person name="Culley D."/>
            <person name="Daum C."/>
            <person name="Ezra D."/>
            <person name="Gonzalez J."/>
            <person name="Henrissat B."/>
            <person name="Kuo A."/>
            <person name="Liang C."/>
            <person name="Lipzen A."/>
            <person name="Lutzoni F."/>
            <person name="Magnuson J."/>
            <person name="Mondo S."/>
            <person name="Nolan M."/>
            <person name="Ohm R."/>
            <person name="Pangilinan J."/>
            <person name="Park H.-J."/>
            <person name="Ramirez L."/>
            <person name="Alfaro M."/>
            <person name="Sun H."/>
            <person name="Tritt A."/>
            <person name="Yoshinaga Y."/>
            <person name="Zwiers L.-H."/>
            <person name="Turgeon B."/>
            <person name="Goodwin S."/>
            <person name="Spatafora J."/>
            <person name="Crous P."/>
            <person name="Grigoriev I."/>
        </authorList>
    </citation>
    <scope>NUCLEOTIDE SEQUENCE</scope>
    <source>
        <strain evidence="14">CBS 101060</strain>
    </source>
</reference>
<dbReference type="GO" id="GO:0005829">
    <property type="term" value="C:cytosol"/>
    <property type="evidence" value="ECO:0007669"/>
    <property type="project" value="TreeGrafter"/>
</dbReference>
<evidence type="ECO:0000256" key="1">
    <source>
        <dbReference type="ARBA" id="ARBA00000757"/>
    </source>
</evidence>